<dbReference type="OrthoDB" id="3254954at2759"/>
<dbReference type="Proteomes" id="UP000076722">
    <property type="component" value="Unassembled WGS sequence"/>
</dbReference>
<evidence type="ECO:0008006" key="3">
    <source>
        <dbReference type="Google" id="ProtNLM"/>
    </source>
</evidence>
<dbReference type="STRING" id="1314777.A0A164QP03"/>
<dbReference type="EMBL" id="KV419425">
    <property type="protein sequence ID" value="KZS89830.1"/>
    <property type="molecule type" value="Genomic_DNA"/>
</dbReference>
<dbReference type="Pfam" id="PF08284">
    <property type="entry name" value="RVP_2"/>
    <property type="match status" value="1"/>
</dbReference>
<dbReference type="SUPFAM" id="SSF50630">
    <property type="entry name" value="Acid proteases"/>
    <property type="match status" value="1"/>
</dbReference>
<feature type="non-terminal residue" evidence="1">
    <location>
        <position position="1"/>
    </location>
</feature>
<sequence length="232" mass="25989">DRSRNASTALAAYVYVNGHKAHCLFDTGCESVMISQEFADACKVPIYEYENPSLLQLAVKGSRSSINYGADVKIAAGSKSVDTQVDVGNIDTFDIVAGIPLLLQLKANLDLTGEQPTIVIDVEKMLHLPHLSMAARESGHNLSPDDVKRKTGEWIAKYPDVFGPVPLELPPMREINHEIPLIDEKLEIHYRQPKCPDVLRTQLSDKIKRYTKAKWWVFRRVSQAAPMLCVYK</sequence>
<dbReference type="InterPro" id="IPR021109">
    <property type="entry name" value="Peptidase_aspartic_dom_sf"/>
</dbReference>
<gene>
    <name evidence="1" type="ORF">SISNIDRAFT_391277</name>
</gene>
<organism evidence="1 2">
    <name type="scientific">Sistotremastrum niveocremeum HHB9708</name>
    <dbReference type="NCBI Taxonomy" id="1314777"/>
    <lineage>
        <taxon>Eukaryota</taxon>
        <taxon>Fungi</taxon>
        <taxon>Dikarya</taxon>
        <taxon>Basidiomycota</taxon>
        <taxon>Agaricomycotina</taxon>
        <taxon>Agaricomycetes</taxon>
        <taxon>Sistotremastrales</taxon>
        <taxon>Sistotremastraceae</taxon>
        <taxon>Sertulicium</taxon>
        <taxon>Sertulicium niveocremeum</taxon>
    </lineage>
</organism>
<reference evidence="1 2" key="1">
    <citation type="journal article" date="2016" name="Mol. Biol. Evol.">
        <title>Comparative Genomics of Early-Diverging Mushroom-Forming Fungi Provides Insights into the Origins of Lignocellulose Decay Capabilities.</title>
        <authorList>
            <person name="Nagy L.G."/>
            <person name="Riley R."/>
            <person name="Tritt A."/>
            <person name="Adam C."/>
            <person name="Daum C."/>
            <person name="Floudas D."/>
            <person name="Sun H."/>
            <person name="Yadav J.S."/>
            <person name="Pangilinan J."/>
            <person name="Larsson K.H."/>
            <person name="Matsuura K."/>
            <person name="Barry K."/>
            <person name="Labutti K."/>
            <person name="Kuo R."/>
            <person name="Ohm R.A."/>
            <person name="Bhattacharya S.S."/>
            <person name="Shirouzu T."/>
            <person name="Yoshinaga Y."/>
            <person name="Martin F.M."/>
            <person name="Grigoriev I.V."/>
            <person name="Hibbett D.S."/>
        </authorList>
    </citation>
    <scope>NUCLEOTIDE SEQUENCE [LARGE SCALE GENOMIC DNA]</scope>
    <source>
        <strain evidence="1 2">HHB9708</strain>
    </source>
</reference>
<evidence type="ECO:0000313" key="1">
    <source>
        <dbReference type="EMBL" id="KZS89830.1"/>
    </source>
</evidence>
<name>A0A164QP03_9AGAM</name>
<dbReference type="AlphaFoldDB" id="A0A164QP03"/>
<feature type="non-terminal residue" evidence="1">
    <location>
        <position position="232"/>
    </location>
</feature>
<dbReference type="Gene3D" id="2.40.70.10">
    <property type="entry name" value="Acid Proteases"/>
    <property type="match status" value="1"/>
</dbReference>
<evidence type="ECO:0000313" key="2">
    <source>
        <dbReference type="Proteomes" id="UP000076722"/>
    </source>
</evidence>
<proteinExistence type="predicted"/>
<keyword evidence="2" id="KW-1185">Reference proteome</keyword>
<protein>
    <recommendedName>
        <fullName evidence="3">Aspartic peptidase DDI1-type domain-containing protein</fullName>
    </recommendedName>
</protein>
<accession>A0A164QP03</accession>
<dbReference type="CDD" id="cd00303">
    <property type="entry name" value="retropepsin_like"/>
    <property type="match status" value="1"/>
</dbReference>